<sequence>MKKSIVFASLGIMFLSAGTLSTLSTSAQEQHTHASEIISNQAYVSNFSELKAALAEDNGITTIRLTEDISLDSGIKIHPSKQHVTIDGQNHQLTEQSLGVHGTIYVDSNSSTTEVNVVNLSIMGKNYYGPVNVDNSLKGVVLNYTNVNYNGPQLVHNVKGFANFYGNTTINIEKVLDGSNVAQEVAEVMGVTINDNFKVTHNGQTDSAFWMGTSSDVQPYFIINDNAKVSMDIKNNTLFYIDNSAKRPLDMTVGKNATFEVNTIRELFRLGNAGNILLKNNSKTIINRSTDTTKTPTIQLSGSVKPEKGAILNIIHAPETTAPTMSGV</sequence>
<proteinExistence type="predicted"/>
<dbReference type="GeneID" id="39499490"/>
<name>A0A2Z5Y4G7_9ENTE</name>
<dbReference type="RefSeq" id="WP_014868566.1">
    <property type="nucleotide sequence ID" value="NZ_AP018493.1"/>
</dbReference>
<geneLocation type="plasmid" evidence="3">
    <name>pmp1 dat561 dna</name>
</geneLocation>
<evidence type="ECO:0000313" key="2">
    <source>
        <dbReference type="EMBL" id="BBC61802.1"/>
    </source>
</evidence>
<feature type="chain" id="PRO_5038752413" evidence="1">
    <location>
        <begin position="28"/>
        <end position="328"/>
    </location>
</feature>
<dbReference type="InterPro" id="IPR046776">
    <property type="entry name" value="Pectate_lyase_5"/>
</dbReference>
<dbReference type="Pfam" id="PF20585">
    <property type="entry name" value="Pectate_lyase_5"/>
    <property type="match status" value="1"/>
</dbReference>
<feature type="signal peptide" evidence="1">
    <location>
        <begin position="1"/>
        <end position="27"/>
    </location>
</feature>
<dbReference type="Proteomes" id="UP000269226">
    <property type="component" value="Plasmid pMP1"/>
</dbReference>
<evidence type="ECO:0000313" key="3">
    <source>
        <dbReference type="Proteomes" id="UP000269226"/>
    </source>
</evidence>
<organism evidence="2 3">
    <name type="scientific">Melissococcus plutonius</name>
    <dbReference type="NCBI Taxonomy" id="33970"/>
    <lineage>
        <taxon>Bacteria</taxon>
        <taxon>Bacillati</taxon>
        <taxon>Bacillota</taxon>
        <taxon>Bacilli</taxon>
        <taxon>Lactobacillales</taxon>
        <taxon>Enterococcaceae</taxon>
        <taxon>Melissococcus</taxon>
    </lineage>
</organism>
<protein>
    <submittedName>
        <fullName evidence="2">Putative secreted protein</fullName>
    </submittedName>
</protein>
<keyword evidence="2" id="KW-0614">Plasmid</keyword>
<dbReference type="EMBL" id="AP018493">
    <property type="protein sequence ID" value="BBC61802.1"/>
    <property type="molecule type" value="Genomic_DNA"/>
</dbReference>
<accession>A0A2Z5Y4G7</accession>
<gene>
    <name evidence="2" type="ORF">DAT561_p1100</name>
</gene>
<reference evidence="2 3" key="1">
    <citation type="submission" date="2018-01" db="EMBL/GenBank/DDBJ databases">
        <title>Whole genome sequence of Melissococcus plutonius DAT561.</title>
        <authorList>
            <person name="Okumura K."/>
            <person name="Takamatsu D."/>
            <person name="Okura M."/>
        </authorList>
    </citation>
    <scope>NUCLEOTIDE SEQUENCE [LARGE SCALE GENOMIC DNA]</scope>
    <source>
        <strain evidence="2 3">DAT561</strain>
        <plasmid evidence="3">pmp1 dat561 dna</plasmid>
    </source>
</reference>
<dbReference type="AlphaFoldDB" id="A0A2Z5Y4G7"/>
<keyword evidence="1" id="KW-0732">Signal</keyword>
<evidence type="ECO:0000256" key="1">
    <source>
        <dbReference type="SAM" id="SignalP"/>
    </source>
</evidence>